<evidence type="ECO:0000256" key="7">
    <source>
        <dbReference type="PROSITE-ProRule" id="PRU00703"/>
    </source>
</evidence>
<keyword evidence="5 7" id="KW-0129">CBS domain</keyword>
<dbReference type="GO" id="GO:0050660">
    <property type="term" value="F:flavin adenine dinucleotide binding"/>
    <property type="evidence" value="ECO:0007669"/>
    <property type="project" value="InterPro"/>
</dbReference>
<keyword evidence="2 8" id="KW-0812">Transmembrane</keyword>
<evidence type="ECO:0000256" key="5">
    <source>
        <dbReference type="ARBA" id="ARBA00023122"/>
    </source>
</evidence>
<dbReference type="PROSITE" id="PS51371">
    <property type="entry name" value="CBS"/>
    <property type="match status" value="1"/>
</dbReference>
<keyword evidence="4 8" id="KW-1133">Transmembrane helix</keyword>
<evidence type="ECO:0000256" key="8">
    <source>
        <dbReference type="PROSITE-ProRule" id="PRU01193"/>
    </source>
</evidence>
<evidence type="ECO:0000256" key="1">
    <source>
        <dbReference type="ARBA" id="ARBA00004141"/>
    </source>
</evidence>
<dbReference type="InterPro" id="IPR005170">
    <property type="entry name" value="Transptr-assoc_dom"/>
</dbReference>
<feature type="domain" description="CNNM transmembrane" evidence="11">
    <location>
        <begin position="1"/>
        <end position="190"/>
    </location>
</feature>
<dbReference type="Pfam" id="PF01595">
    <property type="entry name" value="CNNM"/>
    <property type="match status" value="1"/>
</dbReference>
<dbReference type="PANTHER" id="PTHR22777:SF17">
    <property type="entry name" value="UPF0053 PROTEIN SLL0260"/>
    <property type="match status" value="1"/>
</dbReference>
<dbReference type="SUPFAM" id="SSF56176">
    <property type="entry name" value="FAD-binding/transporter-associated domain-like"/>
    <property type="match status" value="1"/>
</dbReference>
<dbReference type="Pfam" id="PF03471">
    <property type="entry name" value="CorC_HlyC"/>
    <property type="match status" value="1"/>
</dbReference>
<dbReference type="PROSITE" id="PS51846">
    <property type="entry name" value="CNNM"/>
    <property type="match status" value="1"/>
</dbReference>
<dbReference type="EMBL" id="FO117572">
    <property type="protein sequence ID" value="CCF99163.1"/>
    <property type="molecule type" value="Genomic_DNA"/>
</dbReference>
<proteinExistence type="predicted"/>
<dbReference type="PANTHER" id="PTHR22777">
    <property type="entry name" value="HEMOLYSIN-RELATED"/>
    <property type="match status" value="1"/>
</dbReference>
<dbReference type="GO" id="GO:0005886">
    <property type="term" value="C:plasma membrane"/>
    <property type="evidence" value="ECO:0007669"/>
    <property type="project" value="TreeGrafter"/>
</dbReference>
<evidence type="ECO:0000313" key="12">
    <source>
        <dbReference type="EMBL" id="CCF99163.1"/>
    </source>
</evidence>
<dbReference type="Gene3D" id="3.10.580.10">
    <property type="entry name" value="CBS-domain"/>
    <property type="match status" value="1"/>
</dbReference>
<feature type="transmembrane region" description="Helical" evidence="9">
    <location>
        <begin position="6"/>
        <end position="27"/>
    </location>
</feature>
<dbReference type="Pfam" id="PF00571">
    <property type="entry name" value="CBS"/>
    <property type="match status" value="1"/>
</dbReference>
<dbReference type="CDD" id="cd04590">
    <property type="entry name" value="CBS_pair_CorC_HlyC_assoc"/>
    <property type="match status" value="1"/>
</dbReference>
<evidence type="ECO:0000259" key="11">
    <source>
        <dbReference type="PROSITE" id="PS51846"/>
    </source>
</evidence>
<dbReference type="AlphaFoldDB" id="H6RDQ2"/>
<dbReference type="SUPFAM" id="SSF54631">
    <property type="entry name" value="CBS-domain pair"/>
    <property type="match status" value="1"/>
</dbReference>
<dbReference type="InterPro" id="IPR016169">
    <property type="entry name" value="FAD-bd_PCMH_sub2"/>
</dbReference>
<reference evidence="12" key="1">
    <citation type="journal article" date="2012" name="Environ. Microbiol.">
        <title>Genomic content of uncultured Bacteroidetes from contrasting oceanic provinces in the North Atlantic Ocean.</title>
        <authorList>
            <person name="Gomez-Pereira P.R."/>
            <person name="Schuler M."/>
            <person name="Fuchs B.M."/>
            <person name="Bennke C."/>
            <person name="Teeling H."/>
            <person name="Waldmann J."/>
            <person name="Richter M."/>
            <person name="Barbe V."/>
            <person name="Bataille E."/>
            <person name="Glockner F.O."/>
            <person name="Amann R."/>
        </authorList>
    </citation>
    <scope>NUCLEOTIDE SEQUENCE</scope>
</reference>
<evidence type="ECO:0000256" key="4">
    <source>
        <dbReference type="ARBA" id="ARBA00022989"/>
    </source>
</evidence>
<evidence type="ECO:0000256" key="2">
    <source>
        <dbReference type="ARBA" id="ARBA00022692"/>
    </source>
</evidence>
<reference evidence="12" key="2">
    <citation type="submission" date="2012-02" db="EMBL/GenBank/DDBJ databases">
        <authorList>
            <person name="Genoscope - CEA"/>
        </authorList>
    </citation>
    <scope>NUCLEOTIDE SEQUENCE</scope>
</reference>
<feature type="transmembrane region" description="Helical" evidence="9">
    <location>
        <begin position="136"/>
        <end position="157"/>
    </location>
</feature>
<accession>H6RDQ2</accession>
<dbReference type="SMART" id="SM01091">
    <property type="entry name" value="CorC_HlyC"/>
    <property type="match status" value="1"/>
</dbReference>
<dbReference type="InterPro" id="IPR000644">
    <property type="entry name" value="CBS_dom"/>
</dbReference>
<dbReference type="InterPro" id="IPR046342">
    <property type="entry name" value="CBS_dom_sf"/>
</dbReference>
<sequence>MELPFIGIAITLIFSAFFSGLEIAYISSNRLKVELDKSKGNVSGKIIGTFYRNEAHFIAMLLLGNNVALVFFGLFSAEILEPIITVNWGITNGGVVLLLQSIISTSLVLIVAEFLPKALVQMNPNGYLKYTSYPMVVIYGILYSPTYVILAFSTVFLKLLNVDSDTKVKVFSKVDLEHYVQDINERIQDEEAFGNEMQILQNALGFDSVRARDCMVPRTEIIFIEHNDNIEELRTKFIETGKTKIIVYKDDIDNIIGYVHSFEMFKNPTSIKQILLPIIFVPESIPGKELLQLFSENSGNISVVVDEYGGTSGLVTIEDVIEEIFGEIEDEHDTEGLLEEQISDDEYRFSARLEVDYINDEYEFNLTEEEDFETLGGLIIHHLATLPEAGAEVRLENIILEVEEVSDNRIEIVRVTKL</sequence>
<protein>
    <submittedName>
        <fullName evidence="12">Transmembrane CBS domain transporter</fullName>
    </submittedName>
</protein>
<gene>
    <name evidence="12" type="ORF">VIS_S3ARA10029</name>
</gene>
<dbReference type="Gene3D" id="3.30.465.10">
    <property type="match status" value="1"/>
</dbReference>
<organism evidence="12">
    <name type="scientific">uncultured Flavobacteriia bacterium</name>
    <dbReference type="NCBI Taxonomy" id="212695"/>
    <lineage>
        <taxon>Bacteria</taxon>
        <taxon>Pseudomonadati</taxon>
        <taxon>Bacteroidota</taxon>
        <taxon>Flavobacteriia</taxon>
        <taxon>environmental samples</taxon>
    </lineage>
</organism>
<dbReference type="InterPro" id="IPR002550">
    <property type="entry name" value="CNNM"/>
</dbReference>
<comment type="subcellular location">
    <subcellularLocation>
        <location evidence="1">Membrane</location>
        <topology evidence="1">Multi-pass membrane protein</topology>
    </subcellularLocation>
</comment>
<name>H6RDQ2_9BACT</name>
<dbReference type="InterPro" id="IPR036318">
    <property type="entry name" value="FAD-bd_PCMH-like_sf"/>
</dbReference>
<feature type="domain" description="CBS" evidence="10">
    <location>
        <begin position="271"/>
        <end position="331"/>
    </location>
</feature>
<feature type="transmembrane region" description="Helical" evidence="9">
    <location>
        <begin position="55"/>
        <end position="75"/>
    </location>
</feature>
<keyword evidence="3" id="KW-0677">Repeat</keyword>
<keyword evidence="6 8" id="KW-0472">Membrane</keyword>
<dbReference type="InterPro" id="IPR044751">
    <property type="entry name" value="Ion_transp-like_CBS"/>
</dbReference>
<evidence type="ECO:0000256" key="6">
    <source>
        <dbReference type="ARBA" id="ARBA00023136"/>
    </source>
</evidence>
<evidence type="ECO:0000256" key="9">
    <source>
        <dbReference type="SAM" id="Phobius"/>
    </source>
</evidence>
<evidence type="ECO:0000259" key="10">
    <source>
        <dbReference type="PROSITE" id="PS51371"/>
    </source>
</evidence>
<evidence type="ECO:0000256" key="3">
    <source>
        <dbReference type="ARBA" id="ARBA00022737"/>
    </source>
</evidence>
<feature type="transmembrane region" description="Helical" evidence="9">
    <location>
        <begin position="95"/>
        <end position="115"/>
    </location>
</feature>